<evidence type="ECO:0000256" key="1">
    <source>
        <dbReference type="SAM" id="Phobius"/>
    </source>
</evidence>
<feature type="transmembrane region" description="Helical" evidence="1">
    <location>
        <begin position="12"/>
        <end position="35"/>
    </location>
</feature>
<dbReference type="AlphaFoldDB" id="A0A4P1RA84"/>
<evidence type="ECO:0000313" key="3">
    <source>
        <dbReference type="EMBL" id="OIW05904.1"/>
    </source>
</evidence>
<evidence type="ECO:0000313" key="4">
    <source>
        <dbReference type="Proteomes" id="UP000188354"/>
    </source>
</evidence>
<dbReference type="Proteomes" id="UP000188354">
    <property type="component" value="Chromosome LG08"/>
</dbReference>
<evidence type="ECO:0000259" key="2">
    <source>
        <dbReference type="Pfam" id="PF24868"/>
    </source>
</evidence>
<name>A0A4P1RA84_LUPAN</name>
<sequence>MSMDMMATERVCYVHCNFCNTILAVLTYIISILFFLLSPSFIFSILLPLVYLFIYLFIVASLS</sequence>
<gene>
    <name evidence="3" type="ORF">TanjilG_23690</name>
</gene>
<dbReference type="Pfam" id="PF24868">
    <property type="entry name" value="YABBY_N"/>
    <property type="match status" value="1"/>
</dbReference>
<organism evidence="3 4">
    <name type="scientific">Lupinus angustifolius</name>
    <name type="common">Narrow-leaved blue lupine</name>
    <dbReference type="NCBI Taxonomy" id="3871"/>
    <lineage>
        <taxon>Eukaryota</taxon>
        <taxon>Viridiplantae</taxon>
        <taxon>Streptophyta</taxon>
        <taxon>Embryophyta</taxon>
        <taxon>Tracheophyta</taxon>
        <taxon>Spermatophyta</taxon>
        <taxon>Magnoliopsida</taxon>
        <taxon>eudicotyledons</taxon>
        <taxon>Gunneridae</taxon>
        <taxon>Pentapetalae</taxon>
        <taxon>rosids</taxon>
        <taxon>fabids</taxon>
        <taxon>Fabales</taxon>
        <taxon>Fabaceae</taxon>
        <taxon>Papilionoideae</taxon>
        <taxon>50 kb inversion clade</taxon>
        <taxon>genistoids sensu lato</taxon>
        <taxon>core genistoids</taxon>
        <taxon>Genisteae</taxon>
        <taxon>Lupinus</taxon>
    </lineage>
</organism>
<proteinExistence type="predicted"/>
<feature type="domain" description="YABBY N-terminal" evidence="2">
    <location>
        <begin position="7"/>
        <end position="25"/>
    </location>
</feature>
<accession>A0A4P1RA84</accession>
<keyword evidence="1" id="KW-0472">Membrane</keyword>
<dbReference type="EMBL" id="CM007368">
    <property type="protein sequence ID" value="OIW05904.1"/>
    <property type="molecule type" value="Genomic_DNA"/>
</dbReference>
<keyword evidence="4" id="KW-1185">Reference proteome</keyword>
<keyword evidence="1" id="KW-0812">Transmembrane</keyword>
<dbReference type="Gramene" id="OIW05904">
    <property type="protein sequence ID" value="OIW05904"/>
    <property type="gene ID" value="TanjilG_23690"/>
</dbReference>
<protein>
    <recommendedName>
        <fullName evidence="2">YABBY N-terminal domain-containing protein</fullName>
    </recommendedName>
</protein>
<keyword evidence="1" id="KW-1133">Transmembrane helix</keyword>
<dbReference type="InterPro" id="IPR056776">
    <property type="entry name" value="YABBY_N"/>
</dbReference>
<reference evidence="3 4" key="1">
    <citation type="journal article" date="2017" name="Plant Biotechnol. J.">
        <title>A comprehensive draft genome sequence for lupin (Lupinus angustifolius), an emerging health food: insights into plant-microbe interactions and legume evolution.</title>
        <authorList>
            <person name="Hane J.K."/>
            <person name="Ming Y."/>
            <person name="Kamphuis L.G."/>
            <person name="Nelson M.N."/>
            <person name="Garg G."/>
            <person name="Atkins C.A."/>
            <person name="Bayer P.E."/>
            <person name="Bravo A."/>
            <person name="Bringans S."/>
            <person name="Cannon S."/>
            <person name="Edwards D."/>
            <person name="Foley R."/>
            <person name="Gao L.L."/>
            <person name="Harrison M.J."/>
            <person name="Huang W."/>
            <person name="Hurgobin B."/>
            <person name="Li S."/>
            <person name="Liu C.W."/>
            <person name="McGrath A."/>
            <person name="Morahan G."/>
            <person name="Murray J."/>
            <person name="Weller J."/>
            <person name="Jian J."/>
            <person name="Singh K.B."/>
        </authorList>
    </citation>
    <scope>NUCLEOTIDE SEQUENCE</scope>
    <source>
        <strain evidence="4">cv. Tanjil</strain>
        <tissue evidence="3">Whole plant</tissue>
    </source>
</reference>
<feature type="transmembrane region" description="Helical" evidence="1">
    <location>
        <begin position="41"/>
        <end position="62"/>
    </location>
</feature>